<reference evidence="1" key="2">
    <citation type="journal article" date="2021" name="PeerJ">
        <title>Extensive microbial diversity within the chicken gut microbiome revealed by metagenomics and culture.</title>
        <authorList>
            <person name="Gilroy R."/>
            <person name="Ravi A."/>
            <person name="Getino M."/>
            <person name="Pursley I."/>
            <person name="Horton D.L."/>
            <person name="Alikhan N.F."/>
            <person name="Baker D."/>
            <person name="Gharbi K."/>
            <person name="Hall N."/>
            <person name="Watson M."/>
            <person name="Adriaenssens E.M."/>
            <person name="Foster-Nyarko E."/>
            <person name="Jarju S."/>
            <person name="Secka A."/>
            <person name="Antonio M."/>
            <person name="Oren A."/>
            <person name="Chaudhuri R.R."/>
            <person name="La Ragione R."/>
            <person name="Hildebrand F."/>
            <person name="Pallen M.J."/>
        </authorList>
    </citation>
    <scope>NUCLEOTIDE SEQUENCE</scope>
    <source>
        <strain evidence="1">ChiSjej6B24-2974</strain>
    </source>
</reference>
<dbReference type="EMBL" id="DVFZ01000066">
    <property type="protein sequence ID" value="HIQ82748.1"/>
    <property type="molecule type" value="Genomic_DNA"/>
</dbReference>
<dbReference type="SUPFAM" id="SSF52777">
    <property type="entry name" value="CoA-dependent acyltransferases"/>
    <property type="match status" value="1"/>
</dbReference>
<reference evidence="1" key="1">
    <citation type="submission" date="2020-10" db="EMBL/GenBank/DDBJ databases">
        <authorList>
            <person name="Gilroy R."/>
        </authorList>
    </citation>
    <scope>NUCLEOTIDE SEQUENCE</scope>
    <source>
        <strain evidence="1">ChiSjej6B24-2974</strain>
    </source>
</reference>
<gene>
    <name evidence="1" type="ORF">IAA52_06560</name>
</gene>
<accession>A0A9D1CWL3</accession>
<dbReference type="Gene3D" id="3.30.559.10">
    <property type="entry name" value="Chloramphenicol acetyltransferase-like domain"/>
    <property type="match status" value="1"/>
</dbReference>
<dbReference type="AlphaFoldDB" id="A0A9D1CWL3"/>
<dbReference type="InterPro" id="IPR023213">
    <property type="entry name" value="CAT-like_dom_sf"/>
</dbReference>
<organism evidence="1 2">
    <name type="scientific">Candidatus Pullichristensenella stercorigallinarum</name>
    <dbReference type="NCBI Taxonomy" id="2840909"/>
    <lineage>
        <taxon>Bacteria</taxon>
        <taxon>Bacillati</taxon>
        <taxon>Bacillota</taxon>
        <taxon>Clostridia</taxon>
        <taxon>Candidatus Pullichristensenella</taxon>
    </lineage>
</organism>
<evidence type="ECO:0008006" key="3">
    <source>
        <dbReference type="Google" id="ProtNLM"/>
    </source>
</evidence>
<evidence type="ECO:0000313" key="2">
    <source>
        <dbReference type="Proteomes" id="UP000824260"/>
    </source>
</evidence>
<protein>
    <recommendedName>
        <fullName evidence="3">2-oxoacid dehydrogenase acyltransferase catalytic domain-containing protein</fullName>
    </recommendedName>
</protein>
<sequence length="282" mass="32346">MFGYRPDGHPIPEYVDPIVQFTPFIMTTRNDAQNFVTYPVEYKPMADYIREHRDAEEPISFMTILIAAYVRAVGKHPELNRFVVGKRLYAHKDISISYMVLRETNMGRYDEAAIKLHLKTTDTIQDVARKLNEQIRIARQAKNKNGTIAFARRFLKIPLIPWLLVSFIKLLDRFGLMPSKIIEVSPFHCSLFVTNMMSINLPSIYHHLYNFGTCSLFLSLGRPERQVIANKEGKAVRQLMIPIGAVTDERVCGGADYAAGMRTLLKYMLNPASLETLEEKED</sequence>
<proteinExistence type="predicted"/>
<comment type="caution">
    <text evidence="1">The sequence shown here is derived from an EMBL/GenBank/DDBJ whole genome shotgun (WGS) entry which is preliminary data.</text>
</comment>
<name>A0A9D1CWL3_9FIRM</name>
<evidence type="ECO:0000313" key="1">
    <source>
        <dbReference type="EMBL" id="HIQ82748.1"/>
    </source>
</evidence>
<dbReference type="Proteomes" id="UP000824260">
    <property type="component" value="Unassembled WGS sequence"/>
</dbReference>